<evidence type="ECO:0000256" key="8">
    <source>
        <dbReference type="SAM" id="MobiDB-lite"/>
    </source>
</evidence>
<feature type="domain" description="BEACH-type PH" evidence="11">
    <location>
        <begin position="2427"/>
        <end position="2556"/>
    </location>
</feature>
<dbReference type="Pfam" id="PF23295">
    <property type="entry name" value="Arm_4"/>
    <property type="match status" value="1"/>
</dbReference>
<accession>A0A811KT09</accession>
<dbReference type="PROSITE" id="PS51783">
    <property type="entry name" value="PH_BEACH"/>
    <property type="match status" value="1"/>
</dbReference>
<dbReference type="SUPFAM" id="SSF81837">
    <property type="entry name" value="BEACH domain"/>
    <property type="match status" value="1"/>
</dbReference>
<dbReference type="SUPFAM" id="SSF50978">
    <property type="entry name" value="WD40 repeat-like"/>
    <property type="match status" value="1"/>
</dbReference>
<dbReference type="SUPFAM" id="SSF57903">
    <property type="entry name" value="FYVE/PHD zinc finger"/>
    <property type="match status" value="1"/>
</dbReference>
<keyword evidence="2" id="KW-0479">Metal-binding</keyword>
<dbReference type="InterPro" id="IPR013320">
    <property type="entry name" value="ConA-like_dom_sf"/>
</dbReference>
<feature type="region of interest" description="Disordered" evidence="8">
    <location>
        <begin position="3046"/>
        <end position="3077"/>
    </location>
</feature>
<dbReference type="SUPFAM" id="SSF49899">
    <property type="entry name" value="Concanavalin A-like lectins/glucanases"/>
    <property type="match status" value="1"/>
</dbReference>
<dbReference type="GO" id="GO:0008270">
    <property type="term" value="F:zinc ion binding"/>
    <property type="evidence" value="ECO:0007669"/>
    <property type="project" value="UniProtKB-KW"/>
</dbReference>
<dbReference type="SUPFAM" id="SSF48371">
    <property type="entry name" value="ARM repeat"/>
    <property type="match status" value="1"/>
</dbReference>
<evidence type="ECO:0000313" key="12">
    <source>
        <dbReference type="EMBL" id="CAD5218465.1"/>
    </source>
</evidence>
<dbReference type="InterPro" id="IPR011011">
    <property type="entry name" value="Znf_FYVE_PHD"/>
</dbReference>
<dbReference type="FunFam" id="1.10.1540.10:FF:000002">
    <property type="entry name" value="WD repeat and FYVE domain containing 3"/>
    <property type="match status" value="1"/>
</dbReference>
<evidence type="ECO:0000259" key="11">
    <source>
        <dbReference type="PROSITE" id="PS51783"/>
    </source>
</evidence>
<dbReference type="Gene3D" id="2.130.10.10">
    <property type="entry name" value="YVTN repeat-like/Quinoprotein amine dehydrogenase"/>
    <property type="match status" value="1"/>
</dbReference>
<dbReference type="InterPro" id="IPR023362">
    <property type="entry name" value="PH-BEACH_dom"/>
</dbReference>
<dbReference type="InterPro" id="IPR036322">
    <property type="entry name" value="WD40_repeat_dom_sf"/>
</dbReference>
<dbReference type="Proteomes" id="UP000614601">
    <property type="component" value="Unassembled WGS sequence"/>
</dbReference>
<dbReference type="Gene3D" id="3.30.40.10">
    <property type="entry name" value="Zinc/RING finger domain, C3HC4 (zinc finger)"/>
    <property type="match status" value="1"/>
</dbReference>
<protein>
    <submittedName>
        <fullName evidence="12">Uncharacterized protein</fullName>
    </submittedName>
</protein>
<keyword evidence="1 7" id="KW-0853">WD repeat</keyword>
<dbReference type="Gene3D" id="1.10.1540.10">
    <property type="entry name" value="BEACH domain"/>
    <property type="match status" value="1"/>
</dbReference>
<evidence type="ECO:0000259" key="9">
    <source>
        <dbReference type="PROSITE" id="PS50178"/>
    </source>
</evidence>
<comment type="caution">
    <text evidence="12">The sequence shown here is derived from an EMBL/GenBank/DDBJ whole genome shotgun (WGS) entry which is preliminary data.</text>
</comment>
<evidence type="ECO:0000259" key="10">
    <source>
        <dbReference type="PROSITE" id="PS50197"/>
    </source>
</evidence>
<dbReference type="InterPro" id="IPR016024">
    <property type="entry name" value="ARM-type_fold"/>
</dbReference>
<feature type="compositionally biased region" description="Acidic residues" evidence="8">
    <location>
        <begin position="2366"/>
        <end position="2377"/>
    </location>
</feature>
<dbReference type="InterPro" id="IPR051944">
    <property type="entry name" value="BEACH_domain_protein"/>
</dbReference>
<dbReference type="CDD" id="cd01201">
    <property type="entry name" value="PH_BEACH"/>
    <property type="match status" value="1"/>
</dbReference>
<evidence type="ECO:0000256" key="6">
    <source>
        <dbReference type="PROSITE-ProRule" id="PRU00091"/>
    </source>
</evidence>
<dbReference type="SMART" id="SM01026">
    <property type="entry name" value="Beach"/>
    <property type="match status" value="1"/>
</dbReference>
<evidence type="ECO:0000256" key="5">
    <source>
        <dbReference type="ARBA" id="ARBA00022833"/>
    </source>
</evidence>
<dbReference type="OrthoDB" id="10018316at2759"/>
<organism evidence="12 13">
    <name type="scientific">Bursaphelenchus okinawaensis</name>
    <dbReference type="NCBI Taxonomy" id="465554"/>
    <lineage>
        <taxon>Eukaryota</taxon>
        <taxon>Metazoa</taxon>
        <taxon>Ecdysozoa</taxon>
        <taxon>Nematoda</taxon>
        <taxon>Chromadorea</taxon>
        <taxon>Rhabditida</taxon>
        <taxon>Tylenchina</taxon>
        <taxon>Tylenchomorpha</taxon>
        <taxon>Aphelenchoidea</taxon>
        <taxon>Aphelenchoididae</taxon>
        <taxon>Bursaphelenchus</taxon>
    </lineage>
</organism>
<evidence type="ECO:0000313" key="13">
    <source>
        <dbReference type="Proteomes" id="UP000614601"/>
    </source>
</evidence>
<dbReference type="Pfam" id="PF14844">
    <property type="entry name" value="PH_BEACH"/>
    <property type="match status" value="1"/>
</dbReference>
<dbReference type="InterPro" id="IPR017455">
    <property type="entry name" value="Znf_FYVE-rel"/>
</dbReference>
<feature type="region of interest" description="Disordered" evidence="8">
    <location>
        <begin position="2348"/>
        <end position="2420"/>
    </location>
</feature>
<feature type="repeat" description="WD" evidence="7">
    <location>
        <begin position="3080"/>
        <end position="3121"/>
    </location>
</feature>
<feature type="domain" description="BEACH" evidence="10">
    <location>
        <begin position="2573"/>
        <end position="2866"/>
    </location>
</feature>
<dbReference type="InterPro" id="IPR000306">
    <property type="entry name" value="Znf_FYVE"/>
</dbReference>
<dbReference type="PROSITE" id="PS50178">
    <property type="entry name" value="ZF_FYVE"/>
    <property type="match status" value="1"/>
</dbReference>
<dbReference type="PANTHER" id="PTHR46108">
    <property type="entry name" value="BLUE CHEESE"/>
    <property type="match status" value="1"/>
</dbReference>
<dbReference type="PROSITE" id="PS50082">
    <property type="entry name" value="WD_REPEATS_2"/>
    <property type="match status" value="1"/>
</dbReference>
<keyword evidence="4 6" id="KW-0863">Zinc-finger</keyword>
<dbReference type="CDD" id="cd06071">
    <property type="entry name" value="Beach"/>
    <property type="match status" value="1"/>
</dbReference>
<keyword evidence="13" id="KW-1185">Reference proteome</keyword>
<evidence type="ECO:0000256" key="3">
    <source>
        <dbReference type="ARBA" id="ARBA00022737"/>
    </source>
</evidence>
<dbReference type="InterPro" id="IPR000409">
    <property type="entry name" value="BEACH_dom"/>
</dbReference>
<feature type="compositionally biased region" description="Basic and acidic residues" evidence="8">
    <location>
        <begin position="2378"/>
        <end position="2411"/>
    </location>
</feature>
<dbReference type="InterPro" id="IPR056252">
    <property type="entry name" value="Alfy-like_Arm-like"/>
</dbReference>
<feature type="compositionally biased region" description="Polar residues" evidence="8">
    <location>
        <begin position="2310"/>
        <end position="2322"/>
    </location>
</feature>
<dbReference type="Gene3D" id="2.30.29.30">
    <property type="entry name" value="Pleckstrin-homology domain (PH domain)/Phosphotyrosine-binding domain (PTB)"/>
    <property type="match status" value="1"/>
</dbReference>
<feature type="compositionally biased region" description="Low complexity" evidence="8">
    <location>
        <begin position="3052"/>
        <end position="3069"/>
    </location>
</feature>
<dbReference type="InterPro" id="IPR015943">
    <property type="entry name" value="WD40/YVTN_repeat-like_dom_sf"/>
</dbReference>
<dbReference type="InterPro" id="IPR011993">
    <property type="entry name" value="PH-like_dom_sf"/>
</dbReference>
<dbReference type="SUPFAM" id="SSF50729">
    <property type="entry name" value="PH domain-like"/>
    <property type="match status" value="1"/>
</dbReference>
<dbReference type="PROSITE" id="PS50294">
    <property type="entry name" value="WD_REPEATS_REGION"/>
    <property type="match status" value="1"/>
</dbReference>
<feature type="compositionally biased region" description="Low complexity" evidence="8">
    <location>
        <begin position="3388"/>
        <end position="3398"/>
    </location>
</feature>
<dbReference type="Pfam" id="PF00400">
    <property type="entry name" value="WD40"/>
    <property type="match status" value="1"/>
</dbReference>
<dbReference type="PANTHER" id="PTHR46108:SF4">
    <property type="entry name" value="BLUE CHEESE"/>
    <property type="match status" value="1"/>
</dbReference>
<feature type="region of interest" description="Disordered" evidence="8">
    <location>
        <begin position="3214"/>
        <end position="3236"/>
    </location>
</feature>
<dbReference type="InterPro" id="IPR001680">
    <property type="entry name" value="WD40_rpt"/>
</dbReference>
<feature type="region of interest" description="Disordered" evidence="8">
    <location>
        <begin position="3289"/>
        <end position="3308"/>
    </location>
</feature>
<dbReference type="Proteomes" id="UP000783686">
    <property type="component" value="Unassembled WGS sequence"/>
</dbReference>
<feature type="region of interest" description="Disordered" evidence="8">
    <location>
        <begin position="2302"/>
        <end position="2327"/>
    </location>
</feature>
<dbReference type="EMBL" id="CAJFCW020000004">
    <property type="protein sequence ID" value="CAG9110600.1"/>
    <property type="molecule type" value="Genomic_DNA"/>
</dbReference>
<reference evidence="12" key="1">
    <citation type="submission" date="2020-09" db="EMBL/GenBank/DDBJ databases">
        <authorList>
            <person name="Kikuchi T."/>
        </authorList>
    </citation>
    <scope>NUCLEOTIDE SEQUENCE</scope>
    <source>
        <strain evidence="12">SH1</strain>
    </source>
</reference>
<keyword evidence="5" id="KW-0862">Zinc</keyword>
<dbReference type="PROSITE" id="PS50197">
    <property type="entry name" value="BEACH"/>
    <property type="match status" value="1"/>
</dbReference>
<proteinExistence type="predicted"/>
<keyword evidence="3" id="KW-0677">Repeat</keyword>
<feature type="compositionally biased region" description="Polar residues" evidence="8">
    <location>
        <begin position="3223"/>
        <end position="3232"/>
    </location>
</feature>
<dbReference type="SMART" id="SM00064">
    <property type="entry name" value="FYVE"/>
    <property type="match status" value="1"/>
</dbReference>
<evidence type="ECO:0000256" key="4">
    <source>
        <dbReference type="ARBA" id="ARBA00022771"/>
    </source>
</evidence>
<name>A0A811KT09_9BILA</name>
<evidence type="ECO:0000256" key="7">
    <source>
        <dbReference type="PROSITE-ProRule" id="PRU00221"/>
    </source>
</evidence>
<dbReference type="InterPro" id="IPR013083">
    <property type="entry name" value="Znf_RING/FYVE/PHD"/>
</dbReference>
<dbReference type="EMBL" id="CAJFDH010000004">
    <property type="protein sequence ID" value="CAD5218465.1"/>
    <property type="molecule type" value="Genomic_DNA"/>
</dbReference>
<sequence>MGTDKSIALLQFRKSFSQSLKETNGRVGETVLVKLLPEFNKLMHTFTPDDLVAQFKESSEFLQVLSEVLVREIRKLANNENIAQAALAVYGLLKASPPDSFGWSIVKSVSFLINSGQIRLLDPICKASLPSTLVKVFYLFFDLPIDVEPAELEIRRRLYDSLVMLMCSLCAYDVVAEELIQRDDMVLLFLGAASTSQLDEQIWRDANFTFLCTIVQRAMNESVLKYIHSKDCVGHYMKQLSVGKVDDNQMSILLANLIDLLKISAEHTTVLIDGFIALDGFNVVVEFCTKAPLNYIKPLLDALVTLISAGNQTVSLTNPQTPLSFYPFQLQSSLSRSTATVRVPQAFQALEKCFYEGTEPLCLLVLDHVANVLKAEPMNYFILDKQYPLYLFVERMNVKSFEVQKKTLSIVENVLRNLNFIPCKELTSINNHLKTAIKENDIDRIELYQHFLFGIISANVYIKDAFRELLHLESFLSIFLKNGVGFDALTETEKQCTQRALDLLVTTTKGNTLNAQFVTENIEIKVIKEVLSSKSEKAEDFRNTTHVLVKNLLFSAKNEQLFSSLLQILFSDPGNLEMCMVILRLFSSVLLESHKVRIMFRRSGGYICLMTLLLQLEGSLHCTYNKTKLDVEIRSTLNYISMIFKVLTVSMRYEPSNARYFLNEVKVNIVISILRTSGAFSKTEKILSGKGVWFKLTPQDLQSKLKVVHSIFADDNILQQDIEMSMEVFAALYLIKLLFELGMDAFDKQTNDIQWAGSDWLKTAENIETIPLVTWSRSVIVHPTSVLCILQLLPSIEGAACRDGPLDEWSAIGQYYSALLLKALLRLERNQQIMCDHNMPKYLLDVGEYLFKLEKHLLLPPFHYLFERLACQSMHPRELRHFLRLDKPLCCVNLDDGDEVKDEEDGQSGGPLPIHRVKALVSMLTPRNHALVHPPAFVEFDMAIEGFAALFIPSLAHSSTNSSNNTPDRLFPPMNGLTFMAWLYLDETNKGTLHQSTDVGQAGYFSNIVRLVTIVRNGDGDMVFNGQTQTQHNRNSMAKETPALENQLTCLYVHFDVSEKQLVVCTEEHSMLDELRRDYVPPAPSDTCARIPLPDNVCALRQWTHLSVVLSRSLLKPSQIEVYINGRLLASQKLNYIQPNVGGAQAQIVDSHSVHGFIGTPPFLRRVTPLRWRIASTYLVEEVLTNDTIRKVYMAHPHYVGNFQCISDQAPLVPEEKILLSLTAASQTEFTLQAFRSMTRRVDTELCASLLGLSPNDNSTPVRFLWNCCKHAPGPQRSLGAAVVGYLGMRTFSPSPVSALLDSIGGAAPLLGLIAMCTDSQGLYASLKVLVSAVQTNKAVAESIERNRLYQTLAVLLEEKISLVNSHILHLILSLAGTVDLAKEVTVIPSQQTFEDLLCDLELWMGAPDEVKKLLFEHFYELVIDSHRDNLAKVRNSTLLNRLLLLVAERPKTFVVKNDIIFRLIGAIIQPPCDSASLLRFGQALVSTLPTQSLNSGEKSVEAGYPFHISELERLLLNQCNGSKEEENDDRMDANLYAIYVRNKLLNILSTTLAHTSGTVNSQLCENVVQTLGFGWIMTLCAPGIHTNTVFLALRTLLTVTKYQPLLQKFREGSANNGWLQDADSVLRNRAAVLLGFSVSAHGGAVGSHVDVNPELSSVSGLAALEQLICAHADQPFAYLAVLALLFNQHDANIQPIEEFNVDLIWSHVFALSTNSSVYDAIAKVEYCPEALIPIISMLRAGLHYTTEDGRPVDDNHWSRSYPIMVVQLLSFLYQNLENFVPLCHNETFVISLFTSLIPPRSLANTPQTGTPVTGALPANQRCAKSVLELLANILLNDLCLQYDDYRTDWLFDHLVEYLEGGGAMHSSQSSLFTELVNTCLDHFMASDMFFTNSSLNIPKSTEGRLNPTSEQTAINVVHFLSRVIDSVWNCLYRGNPVKILKCFLKLLAESHTANKAAAQLNCTETHLNALFRIVLYLLSRPIDNVDTQTSVVDTLAEIIRNQHILLSQNSNNQLYYGALTHLVFMLSEPPDIQSTNKHLERGSAQVSVCAQSVWGILWQQKKALMEEIFKRNVELDLYSARAACGEVANKYWLQFVDIQAQGGASTNSGPQSASLTSSARQVGGQLQHQIQSRLSRVARSGFKRLTSRKSLSQDKIFFQPAQFHYERPKVEPETFQMWMRVHVSLLKELMRTQKQRYTEWHTHVRKWCMQDWHLAEAELTRERGLWGPERKSELDKYQLDTTEGPCRVRKKLLPDPTFYQKYPYRPHLDAVETKSVRAKFALSKDSKLYYERMKNRRFHTMDERIVDRSQPNATSNGTSEPNIVLDPTTELNISMIKRMVTKNVKINEKKEDNEEDQVDEHVIKEDEEEDSDSLDESEAKDKAETEEKEEKEPEIKARKSSVNKEKEEKSQIGNGPDNQTLLRLLETGEQLHSMFRCARVQGLDTIEGLLLFGRHHFYVVDGFTLLKTREIRDLDFLPEQYHDPIIPYMAMGSQHRTSTRANRQCNKFAYEDIRDVHKRRYLLQPIALELFSGDGRNFLIAFPRKIRDRVHQKLLTLARKSSTEEKEGTAFLGQILPFGQSTVTQKWVRGEVSNFNYLMHLNTLAGRTYNDLSQYPVFPWILKDYESDSLDLTKPSTFRDLSRPMGAQTPERLAQFLKRYREWDDPSGDTPPYMYGTHYSSAMIVLSYLVRLEPFTQQFLKLQGGHFDLADRMFHSVGDAFKSAAKNNMADVKELIPEFFYLPEMFKNSNSYDLGIKQNGIALNDIVLPAWAHSDPFEFVRKHREALESDYVSEHLHEWIDLIFGFKQNGDAAKEANNVFHHLFYEENVDFESIDDPLTRNATLGFINNFGQTPTQLFKKPHPAKKIANLGQASGLTDRSQPLVTVQPTKGVTTPMTFYHTLETLRPSTKPVKELRAAVGDIRINDKIQIIVMEQNKMLIPPHTFMSWGFNDRSIRMGQVGSDKSICVLETNDVYEITSMETADGRLIFAGLTTGTVLVWTLDLSGRRSSVERRRGSSTTTSTLAAAASGATGAAVAGVVAGSQQGQPIKSTLPPTSSTSSTASNSASKRPRLRPKQALDAHTDVVTCLAACPAHNFLVSASRDQTAVIWHLTQLSYIRQLTGHQSAVTALSVNATTGDIATAAGSYLHLWTLNGDPLCQVNTVDSGLFSNPSSLILSLSFSTFTDWDPKNVIMCGTSDGLVKIYSIELRKVSEDEEKSERSNSVSSNIANDPTALKEHFLRRQKRIQSHQTHSFNSMKLSVDTSHDSQMSSPLHTPLSAKATFTDDEIDQKQETDSTNSDSSNKKYKWKRHCQLRRILTEHTAYHSENNRPAPITAIFPSKDHRQILVGDGVGRVWMWSIDSGNNNSSQEPVRLRKQPSTASTDRNSLNSLSSKLSTQVSDEENRNQCPSCHRQFAISGQPRAVGSHCAGVAQSRLDCKNCGQWFCENCITNEVNTRLSNQRIQICQNCAANLKRRAYRNSTL</sequence>
<feature type="region of interest" description="Disordered" evidence="8">
    <location>
        <begin position="3248"/>
        <end position="3280"/>
    </location>
</feature>
<evidence type="ECO:0000256" key="2">
    <source>
        <dbReference type="ARBA" id="ARBA00022723"/>
    </source>
</evidence>
<dbReference type="InterPro" id="IPR036372">
    <property type="entry name" value="BEACH_dom_sf"/>
</dbReference>
<feature type="compositionally biased region" description="Polar residues" evidence="8">
    <location>
        <begin position="3250"/>
        <end position="3275"/>
    </location>
</feature>
<feature type="domain" description="FYVE-type" evidence="9">
    <location>
        <begin position="3404"/>
        <end position="3476"/>
    </location>
</feature>
<dbReference type="Pfam" id="PF02138">
    <property type="entry name" value="Beach"/>
    <property type="match status" value="1"/>
</dbReference>
<feature type="region of interest" description="Disordered" evidence="8">
    <location>
        <begin position="3367"/>
        <end position="3403"/>
    </location>
</feature>
<gene>
    <name evidence="12" type="ORF">BOKJ2_LOCUS7675</name>
</gene>
<dbReference type="SMART" id="SM00320">
    <property type="entry name" value="WD40"/>
    <property type="match status" value="5"/>
</dbReference>
<evidence type="ECO:0000256" key="1">
    <source>
        <dbReference type="ARBA" id="ARBA00022574"/>
    </source>
</evidence>